<feature type="chain" id="PRO_5041213514" evidence="2">
    <location>
        <begin position="23"/>
        <end position="351"/>
    </location>
</feature>
<feature type="signal peptide" evidence="2">
    <location>
        <begin position="1"/>
        <end position="22"/>
    </location>
</feature>
<protein>
    <submittedName>
        <fullName evidence="3">Uncharacterized protein</fullName>
    </submittedName>
</protein>
<evidence type="ECO:0000313" key="3">
    <source>
        <dbReference type="EMBL" id="KAK0641905.1"/>
    </source>
</evidence>
<dbReference type="AlphaFoldDB" id="A0AA39XY43"/>
<evidence type="ECO:0000313" key="4">
    <source>
        <dbReference type="Proteomes" id="UP001174936"/>
    </source>
</evidence>
<evidence type="ECO:0000256" key="2">
    <source>
        <dbReference type="SAM" id="SignalP"/>
    </source>
</evidence>
<feature type="region of interest" description="Disordered" evidence="1">
    <location>
        <begin position="136"/>
        <end position="159"/>
    </location>
</feature>
<sequence length="351" mass="36362">MASSLRGLLALSALFALPLSSAQHQQFYRWSVPEIKEGDLARRQNPPPGYHPEFGTCGSGTTCENACGEHWLSCEASTDLSLFCYNKVQLNQTCCGNKSGRACDNGFYCAWNTFGGKVWCCKNGQSLEECGVDIISSSSDSSSSTEPPDGKTKTITETTTTTTTVGTDGTYTTTTTETLAGATVTTTSTTTVGAATVTTTTTQTVGTATSTTTVTEPGGTETVSVTIYTDVPSGVSTITAYSTISVTITTGCPTSSCSKDHPGYPTSCSKDHPGYPTTKHGGGYPEAPTGKHTDKDGEHYIGGEPPHTVPYGHSVLLVNNTAPPSTVVTGAAGRMAVGGLAVWILGAVLVL</sequence>
<proteinExistence type="predicted"/>
<accession>A0AA39XY43</accession>
<keyword evidence="4" id="KW-1185">Reference proteome</keyword>
<evidence type="ECO:0000256" key="1">
    <source>
        <dbReference type="SAM" id="MobiDB-lite"/>
    </source>
</evidence>
<dbReference type="Proteomes" id="UP001174936">
    <property type="component" value="Unassembled WGS sequence"/>
</dbReference>
<keyword evidence="2" id="KW-0732">Signal</keyword>
<comment type="caution">
    <text evidence="3">The sequence shown here is derived from an EMBL/GenBank/DDBJ whole genome shotgun (WGS) entry which is preliminary data.</text>
</comment>
<organism evidence="3 4">
    <name type="scientific">Cercophora newfieldiana</name>
    <dbReference type="NCBI Taxonomy" id="92897"/>
    <lineage>
        <taxon>Eukaryota</taxon>
        <taxon>Fungi</taxon>
        <taxon>Dikarya</taxon>
        <taxon>Ascomycota</taxon>
        <taxon>Pezizomycotina</taxon>
        <taxon>Sordariomycetes</taxon>
        <taxon>Sordariomycetidae</taxon>
        <taxon>Sordariales</taxon>
        <taxon>Lasiosphaeriaceae</taxon>
        <taxon>Cercophora</taxon>
    </lineage>
</organism>
<name>A0AA39XY43_9PEZI</name>
<reference evidence="3" key="1">
    <citation type="submission" date="2023-06" db="EMBL/GenBank/DDBJ databases">
        <title>Genome-scale phylogeny and comparative genomics of the fungal order Sordariales.</title>
        <authorList>
            <consortium name="Lawrence Berkeley National Laboratory"/>
            <person name="Hensen N."/>
            <person name="Bonometti L."/>
            <person name="Westerberg I."/>
            <person name="Brannstrom I.O."/>
            <person name="Guillou S."/>
            <person name="Cros-Aarteil S."/>
            <person name="Calhoun S."/>
            <person name="Haridas S."/>
            <person name="Kuo A."/>
            <person name="Mondo S."/>
            <person name="Pangilinan J."/>
            <person name="Riley R."/>
            <person name="Labutti K."/>
            <person name="Andreopoulos B."/>
            <person name="Lipzen A."/>
            <person name="Chen C."/>
            <person name="Yanf M."/>
            <person name="Daum C."/>
            <person name="Ng V."/>
            <person name="Clum A."/>
            <person name="Steindorff A."/>
            <person name="Ohm R."/>
            <person name="Martin F."/>
            <person name="Silar P."/>
            <person name="Natvig D."/>
            <person name="Lalanne C."/>
            <person name="Gautier V."/>
            <person name="Ament-Velasquez S.L."/>
            <person name="Kruys A."/>
            <person name="Hutchinson M.I."/>
            <person name="Powell A.J."/>
            <person name="Barry K."/>
            <person name="Miller A.N."/>
            <person name="Grigoriev I.V."/>
            <person name="Debuchy R."/>
            <person name="Gladieux P."/>
            <person name="Thoren M.H."/>
            <person name="Johannesson H."/>
        </authorList>
    </citation>
    <scope>NUCLEOTIDE SEQUENCE</scope>
    <source>
        <strain evidence="3">SMH2532-1</strain>
    </source>
</reference>
<dbReference type="EMBL" id="JAULSV010000006">
    <property type="protein sequence ID" value="KAK0641905.1"/>
    <property type="molecule type" value="Genomic_DNA"/>
</dbReference>
<gene>
    <name evidence="3" type="ORF">B0T16DRAFT_449236</name>
</gene>